<keyword evidence="2" id="KW-1185">Reference proteome</keyword>
<accession>A0ABU3VCL0</accession>
<comment type="caution">
    <text evidence="1">The sequence shown here is derived from an EMBL/GenBank/DDBJ whole genome shotgun (WGS) entry which is preliminary data.</text>
</comment>
<dbReference type="EMBL" id="JASMWN010000003">
    <property type="protein sequence ID" value="MDU9003479.1"/>
    <property type="molecule type" value="Genomic_DNA"/>
</dbReference>
<protein>
    <submittedName>
        <fullName evidence="1">Uncharacterized protein</fullName>
    </submittedName>
</protein>
<proteinExistence type="predicted"/>
<organism evidence="1 2">
    <name type="scientific">Sedimentitalea todarodis</name>
    <dbReference type="NCBI Taxonomy" id="1631240"/>
    <lineage>
        <taxon>Bacteria</taxon>
        <taxon>Pseudomonadati</taxon>
        <taxon>Pseudomonadota</taxon>
        <taxon>Alphaproteobacteria</taxon>
        <taxon>Rhodobacterales</taxon>
        <taxon>Paracoccaceae</taxon>
        <taxon>Sedimentitalea</taxon>
    </lineage>
</organism>
<name>A0ABU3VCL0_9RHOB</name>
<reference evidence="2" key="1">
    <citation type="submission" date="2023-05" db="EMBL/GenBank/DDBJ databases">
        <title>Sedimentitalea sp. nov. JM2-8.</title>
        <authorList>
            <person name="Huang J."/>
        </authorList>
    </citation>
    <scope>NUCLEOTIDE SEQUENCE [LARGE SCALE GENOMIC DNA]</scope>
    <source>
        <strain evidence="2">KHS03</strain>
    </source>
</reference>
<dbReference type="Proteomes" id="UP001255416">
    <property type="component" value="Unassembled WGS sequence"/>
</dbReference>
<evidence type="ECO:0000313" key="2">
    <source>
        <dbReference type="Proteomes" id="UP001255416"/>
    </source>
</evidence>
<evidence type="ECO:0000313" key="1">
    <source>
        <dbReference type="EMBL" id="MDU9003479.1"/>
    </source>
</evidence>
<dbReference type="RefSeq" id="WP_316774397.1">
    <property type="nucleotide sequence ID" value="NZ_JASMWN010000003.1"/>
</dbReference>
<sequence>MAIDLDVLETVSRPWVQFDHLPSGPAQIGQRIDVALSLFGVLPAQPYSMHVVTCDTEARVLRSEEHGIGIARLVHELEVKPADTGAIQIDRVEIDAGWQTGMAALWVSTIYRWRHRILRRLIEAG</sequence>
<gene>
    <name evidence="1" type="ORF">QO231_06375</name>
</gene>